<evidence type="ECO:0000256" key="1">
    <source>
        <dbReference type="ARBA" id="ARBA00022679"/>
    </source>
</evidence>
<proteinExistence type="predicted"/>
<dbReference type="InterPro" id="IPR016064">
    <property type="entry name" value="NAD/diacylglycerol_kinase_sf"/>
</dbReference>
<keyword evidence="3 6" id="KW-0418">Kinase</keyword>
<protein>
    <submittedName>
        <fullName evidence="6">Diacylglycerol kinase family protein</fullName>
    </submittedName>
</protein>
<dbReference type="GO" id="GO:0005886">
    <property type="term" value="C:plasma membrane"/>
    <property type="evidence" value="ECO:0007669"/>
    <property type="project" value="TreeGrafter"/>
</dbReference>
<dbReference type="SMART" id="SM00046">
    <property type="entry name" value="DAGKc"/>
    <property type="match status" value="1"/>
</dbReference>
<name>A0AAU7DRQ3_9BACT</name>
<dbReference type="PROSITE" id="PS50146">
    <property type="entry name" value="DAGK"/>
    <property type="match status" value="1"/>
</dbReference>
<organism evidence="6">
    <name type="scientific">Telmatobacter sp. DSM 110680</name>
    <dbReference type="NCBI Taxonomy" id="3036704"/>
    <lineage>
        <taxon>Bacteria</taxon>
        <taxon>Pseudomonadati</taxon>
        <taxon>Acidobacteriota</taxon>
        <taxon>Terriglobia</taxon>
        <taxon>Terriglobales</taxon>
        <taxon>Acidobacteriaceae</taxon>
        <taxon>Telmatobacter</taxon>
    </lineage>
</organism>
<dbReference type="GO" id="GO:0005524">
    <property type="term" value="F:ATP binding"/>
    <property type="evidence" value="ECO:0007669"/>
    <property type="project" value="UniProtKB-KW"/>
</dbReference>
<keyword evidence="4" id="KW-0067">ATP-binding</keyword>
<keyword evidence="2" id="KW-0547">Nucleotide-binding</keyword>
<evidence type="ECO:0000256" key="4">
    <source>
        <dbReference type="ARBA" id="ARBA00022840"/>
    </source>
</evidence>
<accession>A0AAU7DRQ3</accession>
<feature type="domain" description="DAGKc" evidence="5">
    <location>
        <begin position="1"/>
        <end position="131"/>
    </location>
</feature>
<dbReference type="InterPro" id="IPR045540">
    <property type="entry name" value="YegS/DAGK_C"/>
</dbReference>
<dbReference type="PANTHER" id="PTHR12358">
    <property type="entry name" value="SPHINGOSINE KINASE"/>
    <property type="match status" value="1"/>
</dbReference>
<dbReference type="InterPro" id="IPR017438">
    <property type="entry name" value="ATP-NAD_kinase_N"/>
</dbReference>
<dbReference type="AlphaFoldDB" id="A0AAU7DRQ3"/>
<gene>
    <name evidence="6" type="ORF">P8935_11720</name>
</gene>
<reference evidence="6" key="1">
    <citation type="submission" date="2023-03" db="EMBL/GenBank/DDBJ databases">
        <title>Edaphobacter sp.</title>
        <authorList>
            <person name="Huber K.J."/>
            <person name="Papendorf J."/>
            <person name="Pilke C."/>
            <person name="Bunk B."/>
            <person name="Sproeer C."/>
            <person name="Pester M."/>
        </authorList>
    </citation>
    <scope>NUCLEOTIDE SEQUENCE</scope>
    <source>
        <strain evidence="6">DSM 110680</strain>
    </source>
</reference>
<dbReference type="SUPFAM" id="SSF111331">
    <property type="entry name" value="NAD kinase/diacylglycerol kinase-like"/>
    <property type="match status" value="1"/>
</dbReference>
<dbReference type="Gene3D" id="2.60.200.40">
    <property type="match status" value="1"/>
</dbReference>
<evidence type="ECO:0000256" key="2">
    <source>
        <dbReference type="ARBA" id="ARBA00022741"/>
    </source>
</evidence>
<evidence type="ECO:0000259" key="5">
    <source>
        <dbReference type="PROSITE" id="PS50146"/>
    </source>
</evidence>
<evidence type="ECO:0000256" key="3">
    <source>
        <dbReference type="ARBA" id="ARBA00022777"/>
    </source>
</evidence>
<dbReference type="PANTHER" id="PTHR12358:SF106">
    <property type="entry name" value="LIPID KINASE YEGS"/>
    <property type="match status" value="1"/>
</dbReference>
<sequence length="316" mass="33868">MRRVALIYNPASGQHSGRRSSHIQSALAVLRDAGIDAEALETHAPGSGKSLALAAVRQGYDAVIACGGDGTVHEVLQSLVGTNVALGVIPLGTANALAQNLGLGRHPVKAMRALVNAEPVEIPVGRIHFREENGARGWRYFTVAAGVGADALLMSSMDPGLKRRFGYALYMLEAFKIWASHPFPLFDASFSIDGNAEPRVEQVSQLLAIRIRSFGGALGVLAPGATLHKKDLSLVAFKTRSRLQYLRFLLATLVGRQTFSRTIELLDADAVECRVLNGSKSRVFVEADGEVLGVLPARIELARETLILLVPPHAEP</sequence>
<dbReference type="RefSeq" id="WP_348265184.1">
    <property type="nucleotide sequence ID" value="NZ_CP121196.1"/>
</dbReference>
<dbReference type="GO" id="GO:0016301">
    <property type="term" value="F:kinase activity"/>
    <property type="evidence" value="ECO:0007669"/>
    <property type="project" value="UniProtKB-KW"/>
</dbReference>
<dbReference type="Pfam" id="PF19279">
    <property type="entry name" value="YegS_C"/>
    <property type="match status" value="1"/>
</dbReference>
<dbReference type="InterPro" id="IPR001206">
    <property type="entry name" value="Diacylglycerol_kinase_cat_dom"/>
</dbReference>
<dbReference type="EMBL" id="CP121196">
    <property type="protein sequence ID" value="XBH19962.1"/>
    <property type="molecule type" value="Genomic_DNA"/>
</dbReference>
<evidence type="ECO:0000313" key="6">
    <source>
        <dbReference type="EMBL" id="XBH19962.1"/>
    </source>
</evidence>
<dbReference type="InterPro" id="IPR050187">
    <property type="entry name" value="Lipid_Phosphate_FormReg"/>
</dbReference>
<keyword evidence="1" id="KW-0808">Transferase</keyword>
<dbReference type="Pfam" id="PF00781">
    <property type="entry name" value="DAGK_cat"/>
    <property type="match status" value="1"/>
</dbReference>
<dbReference type="Gene3D" id="3.40.50.10330">
    <property type="entry name" value="Probable inorganic polyphosphate/atp-NAD kinase, domain 1"/>
    <property type="match status" value="1"/>
</dbReference>